<keyword evidence="1" id="KW-0963">Cytoplasm</keyword>
<protein>
    <recommendedName>
        <fullName evidence="3">Deoxyribose-phosphate aldolase</fullName>
        <ecNumber evidence="3">4.1.2.4</ecNumber>
    </recommendedName>
</protein>
<proteinExistence type="predicted"/>
<dbReference type="InterPro" id="IPR002915">
    <property type="entry name" value="DeoC/FbaB/LacD_aldolase"/>
</dbReference>
<dbReference type="NCBIfam" id="TIGR00126">
    <property type="entry name" value="deoC"/>
    <property type="match status" value="1"/>
</dbReference>
<evidence type="ECO:0000256" key="1">
    <source>
        <dbReference type="ARBA" id="ARBA00022490"/>
    </source>
</evidence>
<dbReference type="InterPro" id="IPR011343">
    <property type="entry name" value="DeoC"/>
</dbReference>
<dbReference type="AlphaFoldDB" id="A0AAU9D851"/>
<evidence type="ECO:0000256" key="2">
    <source>
        <dbReference type="ARBA" id="ARBA00023270"/>
    </source>
</evidence>
<dbReference type="PANTHER" id="PTHR10889">
    <property type="entry name" value="DEOXYRIBOSE-PHOSPHATE ALDOLASE"/>
    <property type="match status" value="1"/>
</dbReference>
<dbReference type="SUPFAM" id="SSF51569">
    <property type="entry name" value="Aldolase"/>
    <property type="match status" value="1"/>
</dbReference>
<evidence type="ECO:0000313" key="5">
    <source>
        <dbReference type="Proteomes" id="UP001321804"/>
    </source>
</evidence>
<dbReference type="Proteomes" id="UP001321804">
    <property type="component" value="Chromosome"/>
</dbReference>
<keyword evidence="5" id="KW-1185">Reference proteome</keyword>
<dbReference type="GO" id="GO:0005737">
    <property type="term" value="C:cytoplasm"/>
    <property type="evidence" value="ECO:0007669"/>
    <property type="project" value="InterPro"/>
</dbReference>
<dbReference type="GO" id="GO:0016052">
    <property type="term" value="P:carbohydrate catabolic process"/>
    <property type="evidence" value="ECO:0007669"/>
    <property type="project" value="TreeGrafter"/>
</dbReference>
<organism evidence="4 5">
    <name type="scientific">Xylocopilactobacillus apis</name>
    <dbReference type="NCBI Taxonomy" id="2932183"/>
    <lineage>
        <taxon>Bacteria</taxon>
        <taxon>Bacillati</taxon>
        <taxon>Bacillota</taxon>
        <taxon>Bacilli</taxon>
        <taxon>Lactobacillales</taxon>
        <taxon>Lactobacillaceae</taxon>
        <taxon>Xylocopilactobacillus</taxon>
    </lineage>
</organism>
<dbReference type="SMART" id="SM01133">
    <property type="entry name" value="DeoC"/>
    <property type="match status" value="1"/>
</dbReference>
<evidence type="ECO:0000256" key="3">
    <source>
        <dbReference type="NCBIfam" id="TIGR00126"/>
    </source>
</evidence>
<dbReference type="PANTHER" id="PTHR10889:SF1">
    <property type="entry name" value="DEOXYRIBOSE-PHOSPHATE ALDOLASE"/>
    <property type="match status" value="1"/>
</dbReference>
<keyword evidence="2" id="KW-0704">Schiff base</keyword>
<dbReference type="PIRSF" id="PIRSF001357">
    <property type="entry name" value="DeoC"/>
    <property type="match status" value="1"/>
</dbReference>
<dbReference type="GO" id="GO:0009264">
    <property type="term" value="P:deoxyribonucleotide catabolic process"/>
    <property type="evidence" value="ECO:0007669"/>
    <property type="project" value="UniProtKB-UniRule"/>
</dbReference>
<dbReference type="Pfam" id="PF01791">
    <property type="entry name" value="DeoC"/>
    <property type="match status" value="1"/>
</dbReference>
<dbReference type="RefSeq" id="WP_317697495.1">
    <property type="nucleotide sequence ID" value="NZ_AP026801.1"/>
</dbReference>
<dbReference type="Gene3D" id="3.20.20.70">
    <property type="entry name" value="Aldolase class I"/>
    <property type="match status" value="1"/>
</dbReference>
<name>A0AAU9D851_9LACO</name>
<dbReference type="GO" id="GO:0004139">
    <property type="term" value="F:deoxyribose-phosphate aldolase activity"/>
    <property type="evidence" value="ECO:0007669"/>
    <property type="project" value="UniProtKB-UniRule"/>
</dbReference>
<dbReference type="InterPro" id="IPR013785">
    <property type="entry name" value="Aldolase_TIM"/>
</dbReference>
<dbReference type="KEGG" id="xak:KIMC2_04070"/>
<dbReference type="EMBL" id="AP026801">
    <property type="protein sequence ID" value="BDR55845.1"/>
    <property type="molecule type" value="Genomic_DNA"/>
</dbReference>
<reference evidence="4 5" key="1">
    <citation type="journal article" date="2023" name="Microbiol. Spectr.">
        <title>Symbiosis of Carpenter Bees with Uncharacterized Lactic Acid Bacteria Showing NAD Auxotrophy.</title>
        <authorList>
            <person name="Kawasaki S."/>
            <person name="Ozawa K."/>
            <person name="Mori T."/>
            <person name="Yamamoto A."/>
            <person name="Ito M."/>
            <person name="Ohkuma M."/>
            <person name="Sakamoto M."/>
            <person name="Matsutani M."/>
        </authorList>
    </citation>
    <scope>NUCLEOTIDE SEQUENCE [LARGE SCALE GENOMIC DNA]</scope>
    <source>
        <strain evidence="4 5">KimC2</strain>
    </source>
</reference>
<evidence type="ECO:0000313" key="4">
    <source>
        <dbReference type="EMBL" id="BDR55845.1"/>
    </source>
</evidence>
<accession>A0AAU9D851</accession>
<dbReference type="EC" id="4.1.2.4" evidence="3"/>
<sequence>MKTYKLNDFTKLIDVTNLNNCTTYPDLEKVCDEAKQNEFNSIIVHSGQVKFCADYLENSEVKVGAAVSFPHGQVSIPTKAFETEDVISNGAKEVEYVVNLTEFKAGHDDYVKTEMNVVWSLCQTWDIVGKVIINSNHLSKEEIERIAKIALEVKITAIKTDLGDKQLEDVRLIKNLVGDEIKIEATDPMASLEDTILLLEAGADRLSTANGVKILDEAKEKL</sequence>
<gene>
    <name evidence="4" type="primary">deoC_2</name>
    <name evidence="4" type="ORF">KIMC2_04070</name>
</gene>